<evidence type="ECO:0000313" key="1">
    <source>
        <dbReference type="EnsemblPlants" id="OBART08G01470.1"/>
    </source>
</evidence>
<proteinExistence type="predicted"/>
<keyword evidence="2" id="KW-1185">Reference proteome</keyword>
<dbReference type="EnsemblPlants" id="OBART08G01470.1">
    <property type="protein sequence ID" value="OBART08G01470.1"/>
    <property type="gene ID" value="OBART08G01470"/>
</dbReference>
<dbReference type="Proteomes" id="UP000026960">
    <property type="component" value="Chromosome 8"/>
</dbReference>
<reference evidence="1" key="1">
    <citation type="journal article" date="2009" name="Rice">
        <title>De Novo Next Generation Sequencing of Plant Genomes.</title>
        <authorList>
            <person name="Rounsley S."/>
            <person name="Marri P.R."/>
            <person name="Yu Y."/>
            <person name="He R."/>
            <person name="Sisneros N."/>
            <person name="Goicoechea J.L."/>
            <person name="Lee S.J."/>
            <person name="Angelova A."/>
            <person name="Kudrna D."/>
            <person name="Luo M."/>
            <person name="Affourtit J."/>
            <person name="Desany B."/>
            <person name="Knight J."/>
            <person name="Niazi F."/>
            <person name="Egholm M."/>
            <person name="Wing R.A."/>
        </authorList>
    </citation>
    <scope>NUCLEOTIDE SEQUENCE [LARGE SCALE GENOMIC DNA]</scope>
    <source>
        <strain evidence="1">cv. IRGC 105608</strain>
    </source>
</reference>
<evidence type="ECO:0000313" key="2">
    <source>
        <dbReference type="Proteomes" id="UP000026960"/>
    </source>
</evidence>
<accession>A0A0D3GVV8</accession>
<dbReference type="AlphaFoldDB" id="A0A0D3GVV8"/>
<protein>
    <submittedName>
        <fullName evidence="1">Uncharacterized protein</fullName>
    </submittedName>
</protein>
<reference evidence="1" key="2">
    <citation type="submission" date="2015-03" db="UniProtKB">
        <authorList>
            <consortium name="EnsemblPlants"/>
        </authorList>
    </citation>
    <scope>IDENTIFICATION</scope>
</reference>
<organism evidence="1">
    <name type="scientific">Oryza barthii</name>
    <dbReference type="NCBI Taxonomy" id="65489"/>
    <lineage>
        <taxon>Eukaryota</taxon>
        <taxon>Viridiplantae</taxon>
        <taxon>Streptophyta</taxon>
        <taxon>Embryophyta</taxon>
        <taxon>Tracheophyta</taxon>
        <taxon>Spermatophyta</taxon>
        <taxon>Magnoliopsida</taxon>
        <taxon>Liliopsida</taxon>
        <taxon>Poales</taxon>
        <taxon>Poaceae</taxon>
        <taxon>BOP clade</taxon>
        <taxon>Oryzoideae</taxon>
        <taxon>Oryzeae</taxon>
        <taxon>Oryzinae</taxon>
        <taxon>Oryza</taxon>
    </lineage>
</organism>
<dbReference type="PaxDb" id="65489-OBART08G01470.1"/>
<dbReference type="Gramene" id="OBART08G01470.1">
    <property type="protein sequence ID" value="OBART08G01470.1"/>
    <property type="gene ID" value="OBART08G01470"/>
</dbReference>
<name>A0A0D3GVV8_9ORYZ</name>
<sequence length="160" mass="17786">MILRVASAGPGHRFQAVGQARRQDLGDGKLIYFSSLQLCLAIRNSLLGCGLQPYSEWMFYLWALPSSLFHGRYDEELPLCKLFSMPNWLFLQIYSNILSHSSHQPRIGLHETRQSVTIYRFHLVPISYRGRRHPEAALGVSEKGTAAAAAGGGTVMAAPL</sequence>